<dbReference type="Proteomes" id="UP000583800">
    <property type="component" value="Unassembled WGS sequence"/>
</dbReference>
<dbReference type="PANTHER" id="PTHR30404:SF0">
    <property type="entry name" value="N-ACETYLMURAMOYL-L-ALANINE AMIDASE AMIC"/>
    <property type="match status" value="1"/>
</dbReference>
<comment type="caution">
    <text evidence="5">The sequence shown here is derived from an EMBL/GenBank/DDBJ whole genome shotgun (WGS) entry which is preliminary data.</text>
</comment>
<feature type="signal peptide" evidence="3">
    <location>
        <begin position="1"/>
        <end position="25"/>
    </location>
</feature>
<evidence type="ECO:0000313" key="5">
    <source>
        <dbReference type="EMBL" id="MBB6344433.1"/>
    </source>
</evidence>
<keyword evidence="6" id="KW-1185">Reference proteome</keyword>
<dbReference type="InterPro" id="IPR002508">
    <property type="entry name" value="MurNAc-LAA_cat"/>
</dbReference>
<dbReference type="EMBL" id="JACHJB010000001">
    <property type="protein sequence ID" value="MBB6344433.1"/>
    <property type="molecule type" value="Genomic_DNA"/>
</dbReference>
<proteinExistence type="predicted"/>
<feature type="region of interest" description="Disordered" evidence="2">
    <location>
        <begin position="21"/>
        <end position="65"/>
    </location>
</feature>
<evidence type="ECO:0000259" key="4">
    <source>
        <dbReference type="SMART" id="SM00646"/>
    </source>
</evidence>
<dbReference type="RefSeq" id="WP_185082549.1">
    <property type="nucleotide sequence ID" value="NZ_JACHJB010000001.1"/>
</dbReference>
<evidence type="ECO:0000256" key="1">
    <source>
        <dbReference type="ARBA" id="ARBA00022801"/>
    </source>
</evidence>
<keyword evidence="1 5" id="KW-0378">Hydrolase</keyword>
<dbReference type="Pfam" id="PF01520">
    <property type="entry name" value="Amidase_3"/>
    <property type="match status" value="1"/>
</dbReference>
<dbReference type="SUPFAM" id="SSF53187">
    <property type="entry name" value="Zn-dependent exopeptidases"/>
    <property type="match status" value="1"/>
</dbReference>
<name>A0A7X0EUH2_9ACTN</name>
<accession>A0A7X0EUH2</accession>
<dbReference type="PANTHER" id="PTHR30404">
    <property type="entry name" value="N-ACETYLMURAMOYL-L-ALANINE AMIDASE"/>
    <property type="match status" value="1"/>
</dbReference>
<dbReference type="Gene3D" id="3.40.630.40">
    <property type="entry name" value="Zn-dependent exopeptidases"/>
    <property type="match status" value="1"/>
</dbReference>
<sequence>MRADRTALMLAALVALATGCGGGGAGPRDATTSPPSGAAPVRATSSAPGGTPEGTPAGTPGQAPAGMALAGKVVVLDPGHNGGNAAHPEEINRPVDIITQRKPCNTTGTSTASGYPEHAFAWDVARRLRPLLEKQGAEVVLTRPNDRGVGPCITERAAVGNKARADAVLSIHGDGAAPGGRGFHVLLPGLVAGHNDAVVAPSRKLGLAVRDAYRRGTGLPYATYAGRDGLETRTDLGGLNLSTRPAVFVECGNMRNRGDAAKMTDPAFRERIAASLATGLTTYLRTG</sequence>
<evidence type="ECO:0000313" key="6">
    <source>
        <dbReference type="Proteomes" id="UP000583800"/>
    </source>
</evidence>
<protein>
    <submittedName>
        <fullName evidence="5">N-acetylmuramoyl-L-alanine amidase</fullName>
        <ecNumber evidence="5">3.5.1.28</ecNumber>
    </submittedName>
</protein>
<dbReference type="GO" id="GO:0009253">
    <property type="term" value="P:peptidoglycan catabolic process"/>
    <property type="evidence" value="ECO:0007669"/>
    <property type="project" value="InterPro"/>
</dbReference>
<dbReference type="GO" id="GO:0008745">
    <property type="term" value="F:N-acetylmuramoyl-L-alanine amidase activity"/>
    <property type="evidence" value="ECO:0007669"/>
    <property type="project" value="UniProtKB-EC"/>
</dbReference>
<dbReference type="InterPro" id="IPR050695">
    <property type="entry name" value="N-acetylmuramoyl_amidase_3"/>
</dbReference>
<dbReference type="EC" id="3.5.1.28" evidence="5"/>
<dbReference type="CDD" id="cd02696">
    <property type="entry name" value="MurNAc-LAA"/>
    <property type="match status" value="1"/>
</dbReference>
<reference evidence="5 6" key="1">
    <citation type="submission" date="2020-08" db="EMBL/GenBank/DDBJ databases">
        <title>Sequencing the genomes of 1000 actinobacteria strains.</title>
        <authorList>
            <person name="Klenk H.-P."/>
        </authorList>
    </citation>
    <scope>NUCLEOTIDE SEQUENCE [LARGE SCALE GENOMIC DNA]</scope>
    <source>
        <strain evidence="5 6">DSM 45913</strain>
    </source>
</reference>
<feature type="chain" id="PRO_5038570123" evidence="3">
    <location>
        <begin position="26"/>
        <end position="287"/>
    </location>
</feature>
<organism evidence="5 6">
    <name type="scientific">Nonomuraea muscovyensis</name>
    <dbReference type="NCBI Taxonomy" id="1124761"/>
    <lineage>
        <taxon>Bacteria</taxon>
        <taxon>Bacillati</taxon>
        <taxon>Actinomycetota</taxon>
        <taxon>Actinomycetes</taxon>
        <taxon>Streptosporangiales</taxon>
        <taxon>Streptosporangiaceae</taxon>
        <taxon>Nonomuraea</taxon>
    </lineage>
</organism>
<evidence type="ECO:0000256" key="3">
    <source>
        <dbReference type="SAM" id="SignalP"/>
    </source>
</evidence>
<dbReference type="SMART" id="SM00646">
    <property type="entry name" value="Ami_3"/>
    <property type="match status" value="1"/>
</dbReference>
<feature type="compositionally biased region" description="Low complexity" evidence="2">
    <location>
        <begin position="47"/>
        <end position="65"/>
    </location>
</feature>
<feature type="domain" description="MurNAc-LAA" evidence="4">
    <location>
        <begin position="157"/>
        <end position="281"/>
    </location>
</feature>
<dbReference type="PROSITE" id="PS51257">
    <property type="entry name" value="PROKAR_LIPOPROTEIN"/>
    <property type="match status" value="1"/>
</dbReference>
<keyword evidence="3" id="KW-0732">Signal</keyword>
<evidence type="ECO:0000256" key="2">
    <source>
        <dbReference type="SAM" id="MobiDB-lite"/>
    </source>
</evidence>
<gene>
    <name evidence="5" type="ORF">FHU36_000942</name>
</gene>
<dbReference type="GO" id="GO:0030288">
    <property type="term" value="C:outer membrane-bounded periplasmic space"/>
    <property type="evidence" value="ECO:0007669"/>
    <property type="project" value="TreeGrafter"/>
</dbReference>
<dbReference type="AlphaFoldDB" id="A0A7X0EUH2"/>